<gene>
    <name evidence="1" type="ORF">HM1_2455</name>
</gene>
<protein>
    <submittedName>
        <fullName evidence="1">Uncharacterized protein</fullName>
    </submittedName>
</protein>
<keyword evidence="2" id="KW-1185">Reference proteome</keyword>
<dbReference type="AlphaFoldDB" id="B0TAF5"/>
<accession>B0TAF5</accession>
<evidence type="ECO:0000313" key="2">
    <source>
        <dbReference type="Proteomes" id="UP000008550"/>
    </source>
</evidence>
<dbReference type="HOGENOM" id="CLU_2990477_0_0_9"/>
<organism evidence="1 2">
    <name type="scientific">Heliobacterium modesticaldum (strain ATCC 51547 / Ice1)</name>
    <dbReference type="NCBI Taxonomy" id="498761"/>
    <lineage>
        <taxon>Bacteria</taxon>
        <taxon>Bacillati</taxon>
        <taxon>Bacillota</taxon>
        <taxon>Clostridia</taxon>
        <taxon>Eubacteriales</taxon>
        <taxon>Heliobacteriaceae</taxon>
        <taxon>Heliomicrobium</taxon>
    </lineage>
</organism>
<reference evidence="1 2" key="1">
    <citation type="journal article" date="2008" name="J. Bacteriol.">
        <title>The genome of Heliobacterium modesticaldum, a phototrophic representative of the Firmicutes containing the simplest photosynthetic apparatus.</title>
        <authorList>
            <person name="Sattley W.M."/>
            <person name="Madigan M.T."/>
            <person name="Swingley W.D."/>
            <person name="Cheung P.C."/>
            <person name="Clocksin K.M."/>
            <person name="Conrad A.L."/>
            <person name="Dejesa L.C."/>
            <person name="Honchak B.M."/>
            <person name="Jung D.O."/>
            <person name="Karbach L.E."/>
            <person name="Kurdoglu A."/>
            <person name="Lahiri S."/>
            <person name="Mastrian S.D."/>
            <person name="Page L.E."/>
            <person name="Taylor H.L."/>
            <person name="Wang Z.T."/>
            <person name="Raymond J."/>
            <person name="Chen M."/>
            <person name="Blankenship R.E."/>
            <person name="Touchman J.W."/>
        </authorList>
    </citation>
    <scope>NUCLEOTIDE SEQUENCE [LARGE SCALE GENOMIC DNA]</scope>
    <source>
        <strain evidence="2">ATCC 51547 / Ice1</strain>
    </source>
</reference>
<dbReference type="Proteomes" id="UP000008550">
    <property type="component" value="Chromosome"/>
</dbReference>
<name>B0TAF5_HELMI</name>
<dbReference type="KEGG" id="hmo:HM1_2455"/>
<evidence type="ECO:0000313" key="1">
    <source>
        <dbReference type="EMBL" id="ABZ85005.1"/>
    </source>
</evidence>
<sequence length="57" mass="6700">MIIPNGNFLFNAHRLLFTFCWLRKIPAGDKINDQISQRFRIFGLFVRTYAIEIAPSK</sequence>
<proteinExistence type="predicted"/>
<dbReference type="EMBL" id="CP000930">
    <property type="protein sequence ID" value="ABZ85005.1"/>
    <property type="molecule type" value="Genomic_DNA"/>
</dbReference>